<dbReference type="Pfam" id="PF00593">
    <property type="entry name" value="TonB_dep_Rec_b-barrel"/>
    <property type="match status" value="1"/>
</dbReference>
<evidence type="ECO:0000313" key="13">
    <source>
        <dbReference type="EMBL" id="SDF26574.1"/>
    </source>
</evidence>
<dbReference type="NCBIfam" id="TIGR04057">
    <property type="entry name" value="SusC_RagA_signa"/>
    <property type="match status" value="1"/>
</dbReference>
<dbReference type="InterPro" id="IPR036942">
    <property type="entry name" value="Beta-barrel_TonB_sf"/>
</dbReference>
<feature type="domain" description="TonB-dependent receptor-like beta-barrel" evidence="11">
    <location>
        <begin position="476"/>
        <end position="879"/>
    </location>
</feature>
<dbReference type="Pfam" id="PF13715">
    <property type="entry name" value="CarbopepD_reg_2"/>
    <property type="match status" value="1"/>
</dbReference>
<comment type="similarity">
    <text evidence="8 9">Belongs to the TonB-dependent receptor family.</text>
</comment>
<keyword evidence="7 8" id="KW-0998">Cell outer membrane</keyword>
<dbReference type="Gene3D" id="2.40.170.20">
    <property type="entry name" value="TonB-dependent receptor, beta-barrel domain"/>
    <property type="match status" value="1"/>
</dbReference>
<evidence type="ECO:0000256" key="8">
    <source>
        <dbReference type="PROSITE-ProRule" id="PRU01360"/>
    </source>
</evidence>
<evidence type="ECO:0000256" key="6">
    <source>
        <dbReference type="ARBA" id="ARBA00023136"/>
    </source>
</evidence>
<evidence type="ECO:0000256" key="5">
    <source>
        <dbReference type="ARBA" id="ARBA00023077"/>
    </source>
</evidence>
<protein>
    <submittedName>
        <fullName evidence="13">TonB-linked outer membrane protein, SusC/RagA family</fullName>
    </submittedName>
</protein>
<evidence type="ECO:0000313" key="14">
    <source>
        <dbReference type="Proteomes" id="UP000199072"/>
    </source>
</evidence>
<name>A0A1G7JP47_9SPHI</name>
<organism evidence="13 14">
    <name type="scientific">Mucilaginibacter pineti</name>
    <dbReference type="NCBI Taxonomy" id="1391627"/>
    <lineage>
        <taxon>Bacteria</taxon>
        <taxon>Pseudomonadati</taxon>
        <taxon>Bacteroidota</taxon>
        <taxon>Sphingobacteriia</taxon>
        <taxon>Sphingobacteriales</taxon>
        <taxon>Sphingobacteriaceae</taxon>
        <taxon>Mucilaginibacter</taxon>
    </lineage>
</organism>
<dbReference type="OrthoDB" id="9768177at2"/>
<comment type="subcellular location">
    <subcellularLocation>
        <location evidence="1 8">Cell outer membrane</location>
        <topology evidence="1 8">Multi-pass membrane protein</topology>
    </subcellularLocation>
</comment>
<dbReference type="EMBL" id="FNAI01000015">
    <property type="protein sequence ID" value="SDF26574.1"/>
    <property type="molecule type" value="Genomic_DNA"/>
</dbReference>
<feature type="domain" description="TonB-dependent receptor plug" evidence="12">
    <location>
        <begin position="120"/>
        <end position="235"/>
    </location>
</feature>
<feature type="chain" id="PRO_5011643576" evidence="10">
    <location>
        <begin position="22"/>
        <end position="1085"/>
    </location>
</feature>
<keyword evidence="5 9" id="KW-0798">TonB box</keyword>
<dbReference type="GO" id="GO:0009279">
    <property type="term" value="C:cell outer membrane"/>
    <property type="evidence" value="ECO:0007669"/>
    <property type="project" value="UniProtKB-SubCell"/>
</dbReference>
<dbReference type="InterPro" id="IPR012910">
    <property type="entry name" value="Plug_dom"/>
</dbReference>
<dbReference type="SUPFAM" id="SSF56935">
    <property type="entry name" value="Porins"/>
    <property type="match status" value="1"/>
</dbReference>
<dbReference type="InterPro" id="IPR023996">
    <property type="entry name" value="TonB-dep_OMP_SusC/RagA"/>
</dbReference>
<evidence type="ECO:0000256" key="1">
    <source>
        <dbReference type="ARBA" id="ARBA00004571"/>
    </source>
</evidence>
<accession>A0A1G7JP47</accession>
<dbReference type="Pfam" id="PF07715">
    <property type="entry name" value="Plug"/>
    <property type="match status" value="1"/>
</dbReference>
<dbReference type="STRING" id="1391627.SAMN05216464_11559"/>
<evidence type="ECO:0000256" key="2">
    <source>
        <dbReference type="ARBA" id="ARBA00022448"/>
    </source>
</evidence>
<keyword evidence="3 8" id="KW-1134">Transmembrane beta strand</keyword>
<keyword evidence="14" id="KW-1185">Reference proteome</keyword>
<dbReference type="Gene3D" id="2.60.40.1120">
    <property type="entry name" value="Carboxypeptidase-like, regulatory domain"/>
    <property type="match status" value="1"/>
</dbReference>
<dbReference type="AlphaFoldDB" id="A0A1G7JP47"/>
<feature type="signal peptide" evidence="10">
    <location>
        <begin position="1"/>
        <end position="21"/>
    </location>
</feature>
<evidence type="ECO:0000259" key="11">
    <source>
        <dbReference type="Pfam" id="PF00593"/>
    </source>
</evidence>
<keyword evidence="10" id="KW-0732">Signal</keyword>
<evidence type="ECO:0000256" key="7">
    <source>
        <dbReference type="ARBA" id="ARBA00023237"/>
    </source>
</evidence>
<evidence type="ECO:0000256" key="3">
    <source>
        <dbReference type="ARBA" id="ARBA00022452"/>
    </source>
</evidence>
<dbReference type="InterPro" id="IPR000531">
    <property type="entry name" value="Beta-barrel_TonB"/>
</dbReference>
<reference evidence="13 14" key="1">
    <citation type="submission" date="2016-10" db="EMBL/GenBank/DDBJ databases">
        <authorList>
            <person name="de Groot N.N."/>
        </authorList>
    </citation>
    <scope>NUCLEOTIDE SEQUENCE [LARGE SCALE GENOMIC DNA]</scope>
    <source>
        <strain evidence="13 14">47C3B</strain>
    </source>
</reference>
<keyword evidence="6 8" id="KW-0472">Membrane</keyword>
<dbReference type="RefSeq" id="WP_091154127.1">
    <property type="nucleotide sequence ID" value="NZ_FNAI01000015.1"/>
</dbReference>
<proteinExistence type="inferred from homology"/>
<evidence type="ECO:0000256" key="9">
    <source>
        <dbReference type="RuleBase" id="RU003357"/>
    </source>
</evidence>
<dbReference type="InterPro" id="IPR023997">
    <property type="entry name" value="TonB-dep_OMP_SusC/RagA_CS"/>
</dbReference>
<keyword evidence="2 8" id="KW-0813">Transport</keyword>
<dbReference type="Gene3D" id="2.170.130.10">
    <property type="entry name" value="TonB-dependent receptor, plug domain"/>
    <property type="match status" value="1"/>
</dbReference>
<dbReference type="Proteomes" id="UP000199072">
    <property type="component" value="Unassembled WGS sequence"/>
</dbReference>
<evidence type="ECO:0000256" key="10">
    <source>
        <dbReference type="SAM" id="SignalP"/>
    </source>
</evidence>
<dbReference type="NCBIfam" id="TIGR04056">
    <property type="entry name" value="OMP_RagA_SusC"/>
    <property type="match status" value="1"/>
</dbReference>
<dbReference type="InterPro" id="IPR037066">
    <property type="entry name" value="Plug_dom_sf"/>
</dbReference>
<dbReference type="PROSITE" id="PS52016">
    <property type="entry name" value="TONB_DEPENDENT_REC_3"/>
    <property type="match status" value="1"/>
</dbReference>
<dbReference type="SUPFAM" id="SSF49464">
    <property type="entry name" value="Carboxypeptidase regulatory domain-like"/>
    <property type="match status" value="1"/>
</dbReference>
<gene>
    <name evidence="13" type="ORF">SAMN05216464_11559</name>
</gene>
<keyword evidence="4 8" id="KW-0812">Transmembrane</keyword>
<dbReference type="InterPro" id="IPR008969">
    <property type="entry name" value="CarboxyPept-like_regulatory"/>
</dbReference>
<sequence length="1085" mass="119947">MKKTILIIVLAALCLNFRGKAQSITYLTGRITDSTGNRPLYGATVRISKSQISTATDENGNFKISSNQKSGTLIISYIGYKTVQLNFSQETPAPFKIMISPDQTALIEVVVSTGYQTVPKERASGSFDQIDSKLLNRNASPNILDRLAGISSGLRFNGDVNPAVAVGSADRYLGINIRGVSTLSGNVSTDPLIVLDNFPYEGNLSNINPNDIENVTILKDAAAASIWGARSGNGVIVITTKKGYKNEKVIIDVNSTLTFQNKPNLFYDRNYLPSSDYVDLEKSLFKQGYFDPYVQDNYYWSPVSPVVDLLAAAQAGTITQQQANNQINALRTQDVRNDYEKYIYRNTVDQQYSIGLRGGSELNAYNMSVGYVKNQDPMVRNGFDRLTINAGNTYTPLPNLSITANVNYSRNTTALNNNLYYGSGISVGGPIAGLYPYAQFADANGNHLAIVKDYRSSYVAGAPASGLFDWTYKPLDELALGNDNTTVNDLLFKISATYRFLKHWNVNVQYQNENQAVDNTNDQSKNSYAARNLINEFTIINPGAAPTYQVPIGDILDLSHNELISNNLRGQLNYNQLFGGKHDLSGLIGAEVRQLSNTGYTRNSLGYNNEFGTATESLDFHDYLLVNPTGYNIIPSPGGNINGSTNRFISYYSNLGYTYDSKYTFTLSGRKDGSNIFGVKTNDRITPLWSAGAVWDIARETFYKSDWLPLLRVRASYGFNGNVYNGSAYVTGNYTTVSLTGAPAIYNLTAPNPQLSWEKVKNINLGVDFATKNNRINGTVEYYIKNGEDLIENVPLFTSSGFSSFFGNAASTSTKGFDITINTKNIVGKFQWNTSLLLSTLKDKVTRYDQSLTNYSIQSVSGMPVVGHALYGLYSYKWAGLDPANGDPMGYLDGKVSKDYTNIINNFNPDSLKYNGSLRPTIYGSIRNDFAYGPFTFSANIGFEFGYVFRRNSTSISASDIISVPGSQNIDYEQRWQKTGDEKTTTVPSVIYPSDDNRSAFYKYSSTLVENANNIRLLDLRLGYSLDRAMHHSLPFKKIEVFAYATNLGIIWRANKYGIDPDLTTSSYHPIPTPFTLALGFNANF</sequence>
<dbReference type="InterPro" id="IPR039426">
    <property type="entry name" value="TonB-dep_rcpt-like"/>
</dbReference>
<evidence type="ECO:0000259" key="12">
    <source>
        <dbReference type="Pfam" id="PF07715"/>
    </source>
</evidence>
<evidence type="ECO:0000256" key="4">
    <source>
        <dbReference type="ARBA" id="ARBA00022692"/>
    </source>
</evidence>